<dbReference type="PROSITE" id="PS51186">
    <property type="entry name" value="GNAT"/>
    <property type="match status" value="1"/>
</dbReference>
<keyword evidence="2" id="KW-0012">Acyltransferase</keyword>
<dbReference type="Proteomes" id="UP000050956">
    <property type="component" value="Unassembled WGS sequence"/>
</dbReference>
<evidence type="ECO:0000256" key="2">
    <source>
        <dbReference type="ARBA" id="ARBA00023315"/>
    </source>
</evidence>
<accession>A0A0R0CZP4</accession>
<dbReference type="Gene3D" id="3.40.630.30">
    <property type="match status" value="1"/>
</dbReference>
<keyword evidence="1" id="KW-0808">Transferase</keyword>
<comment type="caution">
    <text evidence="4">The sequence shown here is derived from an EMBL/GenBank/DDBJ whole genome shotgun (WGS) entry which is preliminary data.</text>
</comment>
<proteinExistence type="predicted"/>
<protein>
    <recommendedName>
        <fullName evidence="3">N-acetyltransferase domain-containing protein</fullName>
    </recommendedName>
</protein>
<dbReference type="PANTHER" id="PTHR43877">
    <property type="entry name" value="AMINOALKYLPHOSPHONATE N-ACETYLTRANSFERASE-RELATED-RELATED"/>
    <property type="match status" value="1"/>
</dbReference>
<dbReference type="SUPFAM" id="SSF55729">
    <property type="entry name" value="Acyl-CoA N-acyltransferases (Nat)"/>
    <property type="match status" value="1"/>
</dbReference>
<evidence type="ECO:0000259" key="3">
    <source>
        <dbReference type="PROSITE" id="PS51186"/>
    </source>
</evidence>
<sequence>MQHIADFYAEDQIVLHPARVAAGMQALLQDPRHGAVLILSTDGLDFAGYITLGWCFSVEQGGRFALLDELYLAPAARGAGLGRKALALAADWARAQGAAVMRLEVNHHNARAKALYLSCGYADDQRDILTLDLQA</sequence>
<evidence type="ECO:0000313" key="5">
    <source>
        <dbReference type="Proteomes" id="UP000050956"/>
    </source>
</evidence>
<dbReference type="Pfam" id="PF00583">
    <property type="entry name" value="Acetyltransf_1"/>
    <property type="match status" value="1"/>
</dbReference>
<dbReference type="GO" id="GO:0016747">
    <property type="term" value="F:acyltransferase activity, transferring groups other than amino-acyl groups"/>
    <property type="evidence" value="ECO:0007669"/>
    <property type="project" value="InterPro"/>
</dbReference>
<organism evidence="4 5">
    <name type="scientific">Stenotrophomonas ginsengisoli</name>
    <dbReference type="NCBI Taxonomy" id="336566"/>
    <lineage>
        <taxon>Bacteria</taxon>
        <taxon>Pseudomonadati</taxon>
        <taxon>Pseudomonadota</taxon>
        <taxon>Gammaproteobacteria</taxon>
        <taxon>Lysobacterales</taxon>
        <taxon>Lysobacteraceae</taxon>
        <taxon>Stenotrophomonas</taxon>
    </lineage>
</organism>
<name>A0A0R0CZP4_9GAMM</name>
<dbReference type="OrthoDB" id="193056at2"/>
<dbReference type="PANTHER" id="PTHR43877:SF2">
    <property type="entry name" value="AMINOALKYLPHOSPHONATE N-ACETYLTRANSFERASE-RELATED"/>
    <property type="match status" value="1"/>
</dbReference>
<evidence type="ECO:0000313" key="4">
    <source>
        <dbReference type="EMBL" id="KRG75260.1"/>
    </source>
</evidence>
<dbReference type="InterPro" id="IPR050832">
    <property type="entry name" value="Bact_Acetyltransf"/>
</dbReference>
<dbReference type="AlphaFoldDB" id="A0A0R0CZP4"/>
<reference evidence="4 5" key="1">
    <citation type="submission" date="2015-05" db="EMBL/GenBank/DDBJ databases">
        <title>Genome sequencing and analysis of members of genus Stenotrophomonas.</title>
        <authorList>
            <person name="Patil P.P."/>
            <person name="Midha S."/>
            <person name="Patil P.B."/>
        </authorList>
    </citation>
    <scope>NUCLEOTIDE SEQUENCE [LARGE SCALE GENOMIC DNA]</scope>
    <source>
        <strain evidence="4 5">DSM 24757</strain>
    </source>
</reference>
<gene>
    <name evidence="4" type="ORF">ABB30_12345</name>
</gene>
<evidence type="ECO:0000256" key="1">
    <source>
        <dbReference type="ARBA" id="ARBA00022679"/>
    </source>
</evidence>
<dbReference type="PATRIC" id="fig|336566.3.peg.1973"/>
<dbReference type="EMBL" id="LDJM01000032">
    <property type="protein sequence ID" value="KRG75260.1"/>
    <property type="molecule type" value="Genomic_DNA"/>
</dbReference>
<dbReference type="InterPro" id="IPR016181">
    <property type="entry name" value="Acyl_CoA_acyltransferase"/>
</dbReference>
<keyword evidence="5" id="KW-1185">Reference proteome</keyword>
<dbReference type="STRING" id="336566.ABB30_12345"/>
<dbReference type="InterPro" id="IPR000182">
    <property type="entry name" value="GNAT_dom"/>
</dbReference>
<feature type="domain" description="N-acetyltransferase" evidence="3">
    <location>
        <begin position="1"/>
        <end position="135"/>
    </location>
</feature>
<dbReference type="CDD" id="cd04301">
    <property type="entry name" value="NAT_SF"/>
    <property type="match status" value="1"/>
</dbReference>